<gene>
    <name evidence="1" type="ORF">N7476_002896</name>
</gene>
<reference evidence="1" key="1">
    <citation type="submission" date="2022-12" db="EMBL/GenBank/DDBJ databases">
        <authorList>
            <person name="Petersen C."/>
        </authorList>
    </citation>
    <scope>NUCLEOTIDE SEQUENCE</scope>
    <source>
        <strain evidence="1">IBT 21472</strain>
    </source>
</reference>
<evidence type="ECO:0000313" key="2">
    <source>
        <dbReference type="Proteomes" id="UP001147746"/>
    </source>
</evidence>
<dbReference type="OrthoDB" id="5296964at2759"/>
<comment type="caution">
    <text evidence="1">The sequence shown here is derived from an EMBL/GenBank/DDBJ whole genome shotgun (WGS) entry which is preliminary data.</text>
</comment>
<name>A0A9W9Q475_9EURO</name>
<accession>A0A9W9Q475</accession>
<dbReference type="Proteomes" id="UP001147746">
    <property type="component" value="Unassembled WGS sequence"/>
</dbReference>
<proteinExistence type="predicted"/>
<reference evidence="1" key="2">
    <citation type="journal article" date="2023" name="IMA Fungus">
        <title>Comparative genomic study of the Penicillium genus elucidates a diverse pangenome and 15 lateral gene transfer events.</title>
        <authorList>
            <person name="Petersen C."/>
            <person name="Sorensen T."/>
            <person name="Nielsen M.R."/>
            <person name="Sondergaard T.E."/>
            <person name="Sorensen J.L."/>
            <person name="Fitzpatrick D.A."/>
            <person name="Frisvad J.C."/>
            <person name="Nielsen K.L."/>
        </authorList>
    </citation>
    <scope>NUCLEOTIDE SEQUENCE</scope>
    <source>
        <strain evidence="1">IBT 21472</strain>
    </source>
</reference>
<protein>
    <submittedName>
        <fullName evidence="1">Uncharacterized protein</fullName>
    </submittedName>
</protein>
<dbReference type="AlphaFoldDB" id="A0A9W9Q475"/>
<keyword evidence="2" id="KW-1185">Reference proteome</keyword>
<sequence>MTRFSKFLLQVSPRTTPVSLSPQVTTPTPEFRDLYVGFCKEPPDSAVNWILILYLKGHSYGTWWHTLPTHDNDYELRKENSKSINHPSIVSKQWVANIPVSELAHVEHMMLHDIPMQHSQRWVIAVLVALERFKGLLGPFVVKDIIVISYCISVLNELPVVYLSYAQVEVETSFGFDPTHHQDQLKRTPNP</sequence>
<dbReference type="EMBL" id="JAPZBO010000002">
    <property type="protein sequence ID" value="KAJ5324296.1"/>
    <property type="molecule type" value="Genomic_DNA"/>
</dbReference>
<evidence type="ECO:0000313" key="1">
    <source>
        <dbReference type="EMBL" id="KAJ5324296.1"/>
    </source>
</evidence>
<organism evidence="1 2">
    <name type="scientific">Penicillium atrosanguineum</name>
    <dbReference type="NCBI Taxonomy" id="1132637"/>
    <lineage>
        <taxon>Eukaryota</taxon>
        <taxon>Fungi</taxon>
        <taxon>Dikarya</taxon>
        <taxon>Ascomycota</taxon>
        <taxon>Pezizomycotina</taxon>
        <taxon>Eurotiomycetes</taxon>
        <taxon>Eurotiomycetidae</taxon>
        <taxon>Eurotiales</taxon>
        <taxon>Aspergillaceae</taxon>
        <taxon>Penicillium</taxon>
    </lineage>
</organism>